<gene>
    <name evidence="2" type="ORF">AN218_04685</name>
</gene>
<comment type="caution">
    <text evidence="2">The sequence shown here is derived from an EMBL/GenBank/DDBJ whole genome shotgun (WGS) entry which is preliminary data.</text>
</comment>
<proteinExistence type="predicted"/>
<accession>A0A1E7LAI1</accession>
<keyword evidence="3" id="KW-1185">Reference proteome</keyword>
<protein>
    <submittedName>
        <fullName evidence="2">Uncharacterized protein</fullName>
    </submittedName>
</protein>
<dbReference type="Proteomes" id="UP000176005">
    <property type="component" value="Unassembled WGS sequence"/>
</dbReference>
<evidence type="ECO:0000313" key="3">
    <source>
        <dbReference type="Proteomes" id="UP000176005"/>
    </source>
</evidence>
<evidence type="ECO:0000313" key="2">
    <source>
        <dbReference type="EMBL" id="OEV13217.1"/>
    </source>
</evidence>
<feature type="region of interest" description="Disordered" evidence="1">
    <location>
        <begin position="139"/>
        <end position="217"/>
    </location>
</feature>
<evidence type="ECO:0000256" key="1">
    <source>
        <dbReference type="SAM" id="MobiDB-lite"/>
    </source>
</evidence>
<sequence length="217" mass="23744">MRASNDTTGQPGRPVTTEAEIAKRAGVPLSTWQRREAPRFRALVPDLFDVQDAPGLTRVYDLAQAEAAHATHDPARIPALSDREDPEDRLDAREAAAFLGITADDVYTLVAKGYLPPGEKVRTAQGKLINRLTVWPRRVLAHRRDNPPAPSGGRKPGPQPERRKAHPYQDDPRVPIAAAALTKAGNAPTSRTAAELAAEHGGSTRTWERLLTTRTRH</sequence>
<reference evidence="2 3" key="1">
    <citation type="journal article" date="2016" name="Front. Microbiol.">
        <title>Comparative Genomics Analysis of Streptomyces Species Reveals Their Adaptation to the Marine Environment and Their Diversity at the Genomic Level.</title>
        <authorList>
            <person name="Tian X."/>
            <person name="Zhang Z."/>
            <person name="Yang T."/>
            <person name="Chen M."/>
            <person name="Li J."/>
            <person name="Chen F."/>
            <person name="Yang J."/>
            <person name="Li W."/>
            <person name="Zhang B."/>
            <person name="Zhang Z."/>
            <person name="Wu J."/>
            <person name="Zhang C."/>
            <person name="Long L."/>
            <person name="Xiao J."/>
        </authorList>
    </citation>
    <scope>NUCLEOTIDE SEQUENCE [LARGE SCALE GENOMIC DNA]</scope>
    <source>
        <strain evidence="2 3">SCSIO 10429</strain>
    </source>
</reference>
<dbReference type="AlphaFoldDB" id="A0A1E7LAI1"/>
<organism evidence="2 3">
    <name type="scientific">Streptomyces nanshensis</name>
    <dbReference type="NCBI Taxonomy" id="518642"/>
    <lineage>
        <taxon>Bacteria</taxon>
        <taxon>Bacillati</taxon>
        <taxon>Actinomycetota</taxon>
        <taxon>Actinomycetes</taxon>
        <taxon>Kitasatosporales</taxon>
        <taxon>Streptomycetaceae</taxon>
        <taxon>Streptomyces</taxon>
    </lineage>
</organism>
<name>A0A1E7LAI1_9ACTN</name>
<dbReference type="EMBL" id="LJGW01000092">
    <property type="protein sequence ID" value="OEV13217.1"/>
    <property type="molecule type" value="Genomic_DNA"/>
</dbReference>